<dbReference type="EMBL" id="FNDK01000023">
    <property type="protein sequence ID" value="SDI16063.1"/>
    <property type="molecule type" value="Genomic_DNA"/>
</dbReference>
<dbReference type="OrthoDB" id="2653720at2"/>
<reference evidence="1 2" key="1">
    <citation type="submission" date="2016-10" db="EMBL/GenBank/DDBJ databases">
        <authorList>
            <person name="de Groot N.N."/>
        </authorList>
    </citation>
    <scope>NUCLEOTIDE SEQUENCE [LARGE SCALE GENOMIC DNA]</scope>
    <source>
        <strain evidence="1 2">DSM 21632</strain>
    </source>
</reference>
<accession>A0A1G8IAZ7</accession>
<keyword evidence="2" id="KW-1185">Reference proteome</keyword>
<dbReference type="RefSeq" id="WP_091275646.1">
    <property type="nucleotide sequence ID" value="NZ_FNDK01000023.1"/>
</dbReference>
<sequence length="67" mass="8208">MSDDKIEQAREYRRRAKNNWWFWRPIIHEGGMTLDMASLSTDEVLEYNEALNIHQEEVQKRMQKQKK</sequence>
<evidence type="ECO:0000313" key="1">
    <source>
        <dbReference type="EMBL" id="SDI16063.1"/>
    </source>
</evidence>
<organism evidence="1 2">
    <name type="scientific">Alteribacillus persepolensis</name>
    <dbReference type="NCBI Taxonomy" id="568899"/>
    <lineage>
        <taxon>Bacteria</taxon>
        <taxon>Bacillati</taxon>
        <taxon>Bacillota</taxon>
        <taxon>Bacilli</taxon>
        <taxon>Bacillales</taxon>
        <taxon>Bacillaceae</taxon>
        <taxon>Alteribacillus</taxon>
    </lineage>
</organism>
<dbReference type="AlphaFoldDB" id="A0A1G8IAZ7"/>
<gene>
    <name evidence="1" type="ORF">SAMN05192534_12370</name>
</gene>
<dbReference type="STRING" id="568899.SAMN05192534_12370"/>
<evidence type="ECO:0000313" key="2">
    <source>
        <dbReference type="Proteomes" id="UP000199163"/>
    </source>
</evidence>
<dbReference type="Proteomes" id="UP000199163">
    <property type="component" value="Unassembled WGS sequence"/>
</dbReference>
<proteinExistence type="predicted"/>
<name>A0A1G8IAZ7_9BACI</name>
<protein>
    <submittedName>
        <fullName evidence="1">Uncharacterized protein</fullName>
    </submittedName>
</protein>